<feature type="transmembrane region" description="Helical" evidence="1">
    <location>
        <begin position="47"/>
        <end position="65"/>
    </location>
</feature>
<evidence type="ECO:0000256" key="1">
    <source>
        <dbReference type="SAM" id="Phobius"/>
    </source>
</evidence>
<keyword evidence="1" id="KW-0812">Transmembrane</keyword>
<dbReference type="Proteomes" id="UP000284178">
    <property type="component" value="Unassembled WGS sequence"/>
</dbReference>
<dbReference type="GeneID" id="83016405"/>
<name>A0A412FSX8_9FIRM</name>
<keyword evidence="3" id="KW-1185">Reference proteome</keyword>
<keyword evidence="1" id="KW-0472">Membrane</keyword>
<dbReference type="RefSeq" id="WP_117895663.1">
    <property type="nucleotide sequence ID" value="NZ_CABJCV010000018.1"/>
</dbReference>
<feature type="transmembrane region" description="Helical" evidence="1">
    <location>
        <begin position="6"/>
        <end position="26"/>
    </location>
</feature>
<accession>A0A412FSX8</accession>
<evidence type="ECO:0000313" key="3">
    <source>
        <dbReference type="Proteomes" id="UP000284178"/>
    </source>
</evidence>
<organism evidence="2 3">
    <name type="scientific">Holdemania filiformis</name>
    <dbReference type="NCBI Taxonomy" id="61171"/>
    <lineage>
        <taxon>Bacteria</taxon>
        <taxon>Bacillati</taxon>
        <taxon>Bacillota</taxon>
        <taxon>Erysipelotrichia</taxon>
        <taxon>Erysipelotrichales</taxon>
        <taxon>Erysipelotrichaceae</taxon>
        <taxon>Holdemania</taxon>
    </lineage>
</organism>
<gene>
    <name evidence="2" type="ORF">DWY25_13470</name>
</gene>
<dbReference type="EMBL" id="QRUP01000018">
    <property type="protein sequence ID" value="RGR71260.1"/>
    <property type="molecule type" value="Genomic_DNA"/>
</dbReference>
<proteinExistence type="predicted"/>
<sequence>MNPWKQGFFLPYEHCALLSVVKMLGVRYNKRHNREFKRIRYEKEVRFYLLERIVAAAILAVLLLVPRMSSFAQQAKRTAVQDTIRSLATPRRS</sequence>
<protein>
    <submittedName>
        <fullName evidence="2">Uncharacterized protein</fullName>
    </submittedName>
</protein>
<dbReference type="AlphaFoldDB" id="A0A412FSX8"/>
<comment type="caution">
    <text evidence="2">The sequence shown here is derived from an EMBL/GenBank/DDBJ whole genome shotgun (WGS) entry which is preliminary data.</text>
</comment>
<keyword evidence="1" id="KW-1133">Transmembrane helix</keyword>
<evidence type="ECO:0000313" key="2">
    <source>
        <dbReference type="EMBL" id="RGR71260.1"/>
    </source>
</evidence>
<reference evidence="2 3" key="1">
    <citation type="submission" date="2018-08" db="EMBL/GenBank/DDBJ databases">
        <title>A genome reference for cultivated species of the human gut microbiota.</title>
        <authorList>
            <person name="Zou Y."/>
            <person name="Xue W."/>
            <person name="Luo G."/>
        </authorList>
    </citation>
    <scope>NUCLEOTIDE SEQUENCE [LARGE SCALE GENOMIC DNA]</scope>
    <source>
        <strain evidence="2 3">AF24-29</strain>
    </source>
</reference>